<evidence type="ECO:0000313" key="3">
    <source>
        <dbReference type="EMBL" id="KIM23882.1"/>
    </source>
</evidence>
<dbReference type="InterPro" id="IPR027417">
    <property type="entry name" value="P-loop_NTPase"/>
</dbReference>
<evidence type="ECO:0000259" key="2">
    <source>
        <dbReference type="Pfam" id="PF00931"/>
    </source>
</evidence>
<reference evidence="3 4" key="1">
    <citation type="submission" date="2014-04" db="EMBL/GenBank/DDBJ databases">
        <authorList>
            <consortium name="DOE Joint Genome Institute"/>
            <person name="Kuo A."/>
            <person name="Zuccaro A."/>
            <person name="Kohler A."/>
            <person name="Nagy L.G."/>
            <person name="Floudas D."/>
            <person name="Copeland A."/>
            <person name="Barry K.W."/>
            <person name="Cichocki N."/>
            <person name="Veneault-Fourrey C."/>
            <person name="LaButti K."/>
            <person name="Lindquist E.A."/>
            <person name="Lipzen A."/>
            <person name="Lundell T."/>
            <person name="Morin E."/>
            <person name="Murat C."/>
            <person name="Sun H."/>
            <person name="Tunlid A."/>
            <person name="Henrissat B."/>
            <person name="Grigoriev I.V."/>
            <person name="Hibbett D.S."/>
            <person name="Martin F."/>
            <person name="Nordberg H.P."/>
            <person name="Cantor M.N."/>
            <person name="Hua S.X."/>
        </authorList>
    </citation>
    <scope>NUCLEOTIDE SEQUENCE [LARGE SCALE GENOMIC DNA]</scope>
    <source>
        <strain evidence="3 4">MAFF 305830</strain>
    </source>
</reference>
<dbReference type="OrthoDB" id="1658288at2759"/>
<dbReference type="PANTHER" id="PTHR46082:SF11">
    <property type="entry name" value="AAA+ ATPASE DOMAIN-CONTAINING PROTEIN-RELATED"/>
    <property type="match status" value="1"/>
</dbReference>
<name>A0A0C2X374_SERVB</name>
<keyword evidence="4" id="KW-1185">Reference proteome</keyword>
<dbReference type="SUPFAM" id="SSF52540">
    <property type="entry name" value="P-loop containing nucleoside triphosphate hydrolases"/>
    <property type="match status" value="1"/>
</dbReference>
<gene>
    <name evidence="3" type="ORF">M408DRAFT_332083</name>
</gene>
<keyword evidence="1" id="KW-0472">Membrane</keyword>
<reference evidence="4" key="2">
    <citation type="submission" date="2015-01" db="EMBL/GenBank/DDBJ databases">
        <title>Evolutionary Origins and Diversification of the Mycorrhizal Mutualists.</title>
        <authorList>
            <consortium name="DOE Joint Genome Institute"/>
            <consortium name="Mycorrhizal Genomics Consortium"/>
            <person name="Kohler A."/>
            <person name="Kuo A."/>
            <person name="Nagy L.G."/>
            <person name="Floudas D."/>
            <person name="Copeland A."/>
            <person name="Barry K.W."/>
            <person name="Cichocki N."/>
            <person name="Veneault-Fourrey C."/>
            <person name="LaButti K."/>
            <person name="Lindquist E.A."/>
            <person name="Lipzen A."/>
            <person name="Lundell T."/>
            <person name="Morin E."/>
            <person name="Murat C."/>
            <person name="Riley R."/>
            <person name="Ohm R."/>
            <person name="Sun H."/>
            <person name="Tunlid A."/>
            <person name="Henrissat B."/>
            <person name="Grigoriev I.V."/>
            <person name="Hibbett D.S."/>
            <person name="Martin F."/>
        </authorList>
    </citation>
    <scope>NUCLEOTIDE SEQUENCE [LARGE SCALE GENOMIC DNA]</scope>
    <source>
        <strain evidence="4">MAFF 305830</strain>
    </source>
</reference>
<dbReference type="Pfam" id="PF00931">
    <property type="entry name" value="NB-ARC"/>
    <property type="match status" value="1"/>
</dbReference>
<dbReference type="Gene3D" id="1.25.40.10">
    <property type="entry name" value="Tetratricopeptide repeat domain"/>
    <property type="match status" value="3"/>
</dbReference>
<dbReference type="AlphaFoldDB" id="A0A0C2X374"/>
<dbReference type="EMBL" id="KN824330">
    <property type="protein sequence ID" value="KIM23882.1"/>
    <property type="molecule type" value="Genomic_DNA"/>
</dbReference>
<dbReference type="InterPro" id="IPR016035">
    <property type="entry name" value="Acyl_Trfase/lysoPLipase"/>
</dbReference>
<dbReference type="SUPFAM" id="SSF48452">
    <property type="entry name" value="TPR-like"/>
    <property type="match status" value="4"/>
</dbReference>
<evidence type="ECO:0000313" key="4">
    <source>
        <dbReference type="Proteomes" id="UP000054097"/>
    </source>
</evidence>
<protein>
    <recommendedName>
        <fullName evidence="2">NB-ARC domain-containing protein</fullName>
    </recommendedName>
</protein>
<dbReference type="SUPFAM" id="SSF52151">
    <property type="entry name" value="FabD/lysophospholipase-like"/>
    <property type="match status" value="1"/>
</dbReference>
<dbReference type="InterPro" id="IPR011990">
    <property type="entry name" value="TPR-like_helical_dom_sf"/>
</dbReference>
<dbReference type="Gene3D" id="3.40.1090.10">
    <property type="entry name" value="Cytosolic phospholipase A2 catalytic domain"/>
    <property type="match status" value="1"/>
</dbReference>
<keyword evidence="1" id="KW-0812">Transmembrane</keyword>
<feature type="domain" description="NB-ARC" evidence="2">
    <location>
        <begin position="347"/>
        <end position="485"/>
    </location>
</feature>
<accession>A0A0C2X374</accession>
<feature type="transmembrane region" description="Helical" evidence="1">
    <location>
        <begin position="20"/>
        <end position="42"/>
    </location>
</feature>
<dbReference type="Proteomes" id="UP000054097">
    <property type="component" value="Unassembled WGS sequence"/>
</dbReference>
<dbReference type="Gene3D" id="3.40.50.300">
    <property type="entry name" value="P-loop containing nucleotide triphosphate hydrolases"/>
    <property type="match status" value="1"/>
</dbReference>
<dbReference type="Pfam" id="PF13374">
    <property type="entry name" value="TPR_10"/>
    <property type="match status" value="3"/>
</dbReference>
<keyword evidence="1" id="KW-1133">Transmembrane helix</keyword>
<dbReference type="STRING" id="933852.A0A0C2X374"/>
<dbReference type="GO" id="GO:0043531">
    <property type="term" value="F:ADP binding"/>
    <property type="evidence" value="ECO:0007669"/>
    <property type="project" value="InterPro"/>
</dbReference>
<dbReference type="InterPro" id="IPR002182">
    <property type="entry name" value="NB-ARC"/>
</dbReference>
<dbReference type="InterPro" id="IPR019734">
    <property type="entry name" value="TPR_rpt"/>
</dbReference>
<dbReference type="HOGENOM" id="CLU_000288_125_6_1"/>
<organism evidence="3 4">
    <name type="scientific">Serendipita vermifera MAFF 305830</name>
    <dbReference type="NCBI Taxonomy" id="933852"/>
    <lineage>
        <taxon>Eukaryota</taxon>
        <taxon>Fungi</taxon>
        <taxon>Dikarya</taxon>
        <taxon>Basidiomycota</taxon>
        <taxon>Agaricomycotina</taxon>
        <taxon>Agaricomycetes</taxon>
        <taxon>Sebacinales</taxon>
        <taxon>Serendipitaceae</taxon>
        <taxon>Serendipita</taxon>
    </lineage>
</organism>
<proteinExistence type="predicted"/>
<dbReference type="SMART" id="SM00028">
    <property type="entry name" value="TPR"/>
    <property type="match status" value="9"/>
</dbReference>
<sequence length="1255" mass="140436">MMHQLNYNTKDDSLDRPCTAFDMIGGVGSGGFIAILFVVLGLKIEDSIEEFTNLSVNVLDKQGVDADTRTAILSEHVDGLLKKYQIDRTSRLLDLNERSKGCKLAVPVSYKQHAGSICILRNFSSRRETTPNLTIAEAMMATLTTPPLFTSTQVLKDAATFEYIGADWTHSNPTQEIIAEAHEAFGAEAKVTCILNLGCGHPGIFISPNHSNLDEWNQFLERLALDAERKAQTLDAQMGRLGIYSRFSVSNGLERITSAATIGLGEIMTHTKVYLDDTQVTRKMDSCVESLRIRDGVSSLDQIRHTGGQAILTPQLPPLTKTFVMRKKPWEFVERVLLGPRDPNDIDGPRMLFITGIGGCGKTQLMLRFMKEHKSQFAYQFFIDGSSEDRIRADIIRNVRALGTEYSQKGFEDCVLFLSYPSREGRSLLLYDNVDDPNLDLSSLLPQGDACAIAITSRNGLLGDTQPEVHLQLDIMSLDEATELLIHGLSLSASALDRVRSDVLELAKALGCLPIALQQACAYMRQAKCSPREYLERLSVNREKLLGQAIKLQVNMRSISTYAAFETSFRRLPRASQKLIRLLSCLYWGRFPLELVKLAARYKFAEYDMAFVEHGDDYHTGKMLLEDIFLDNGEWKITNLDDMIISLQNYSLVSTVRGVDTLLLQMHPLTHEWVHEYIPMSEKHSFQSAAILLVALGARDERTAATQYLASHITHMEPYWNHLHVNDSMAFGSILYQNGLYQTALKVQEHAIDDFKQYSDADDTKFSDLLLNLSLTLSASGELKEAERLQKEAIEIRKKILGVQHPDTITASANLAGTYRELGKLIEAKVLQEEVVNLRKAILGARHLSTLTASNNLANIYVNLGTFNEVKVLQEEMLELRKEILGKRHSETINASNNLANTYRRLGRLNDAKVLQEEVLELCKEILGEKHPTTCSTSGDLAISYRELGMLNEAKALEEEVLELRKNTLGDRHPDTLVASNNLALTYSSLGMLDEAKALQEEVLELRKEVLGERHPDTISVSGCLANTYRGLGRLQDAQFLREKVLEMSKAILGELHPDTVIASNNLAITYMDLGRFNEAKALQEKVLEQRKEILGKRHPDTLAAFNNLAGTYQGLGMFNEAKVLQEEVLELRTEILGEQHPDTITASSNLAIAYKGLGMLNEAKILQERALEKSKEVLGERHPDTLDASANLASTYSDLGKLEEAKLLEKEVLRLRKQVLGEQHPDTIDAAKNLAITSRMLQRSKMRKEYHVSS</sequence>
<dbReference type="Pfam" id="PF13424">
    <property type="entry name" value="TPR_12"/>
    <property type="match status" value="4"/>
</dbReference>
<dbReference type="PANTHER" id="PTHR46082">
    <property type="entry name" value="ATP/GTP-BINDING PROTEIN-RELATED"/>
    <property type="match status" value="1"/>
</dbReference>
<evidence type="ECO:0000256" key="1">
    <source>
        <dbReference type="SAM" id="Phobius"/>
    </source>
</evidence>
<dbReference type="InterPro" id="IPR053137">
    <property type="entry name" value="NLR-like"/>
</dbReference>